<comment type="caution">
    <text evidence="2">The sequence shown here is derived from an EMBL/GenBank/DDBJ whole genome shotgun (WGS) entry which is preliminary data.</text>
</comment>
<dbReference type="PANTHER" id="PTHR34414:SF1">
    <property type="entry name" value="SUBTILISIN-LIKE SERINE PROTEASE"/>
    <property type="match status" value="1"/>
</dbReference>
<dbReference type="InterPro" id="IPR046536">
    <property type="entry name" value="DUF6601"/>
</dbReference>
<name>A0A9P4J944_9PEZI</name>
<feature type="transmembrane region" description="Helical" evidence="1">
    <location>
        <begin position="330"/>
        <end position="352"/>
    </location>
</feature>
<organism evidence="2 3">
    <name type="scientific">Myriangium duriaei CBS 260.36</name>
    <dbReference type="NCBI Taxonomy" id="1168546"/>
    <lineage>
        <taxon>Eukaryota</taxon>
        <taxon>Fungi</taxon>
        <taxon>Dikarya</taxon>
        <taxon>Ascomycota</taxon>
        <taxon>Pezizomycotina</taxon>
        <taxon>Dothideomycetes</taxon>
        <taxon>Dothideomycetidae</taxon>
        <taxon>Myriangiales</taxon>
        <taxon>Myriangiaceae</taxon>
        <taxon>Myriangium</taxon>
    </lineage>
</organism>
<keyword evidence="3" id="KW-1185">Reference proteome</keyword>
<keyword evidence="1" id="KW-0812">Transmembrane</keyword>
<keyword evidence="1" id="KW-0472">Membrane</keyword>
<proteinExistence type="predicted"/>
<dbReference type="AlphaFoldDB" id="A0A9P4J944"/>
<dbReference type="EMBL" id="ML996081">
    <property type="protein sequence ID" value="KAF2157336.1"/>
    <property type="molecule type" value="Genomic_DNA"/>
</dbReference>
<protein>
    <submittedName>
        <fullName evidence="2">Uncharacterized protein</fullName>
    </submittedName>
</protein>
<evidence type="ECO:0000313" key="3">
    <source>
        <dbReference type="Proteomes" id="UP000799439"/>
    </source>
</evidence>
<sequence>MLLTRDRIPFPRDTQLEHVLGTSVSSGGNTPSSSSFTRIESIPPRYAETKSTTSTSTLRNDAEGIELANNVFRPDAKLPGHPRYKLNKPEQMYSFVEKDICSREVDKLSKSKWLDAQQLPSQIAPLHRQILRGRKIKVMEDPDLHLAFTHDLIFVKPLPRYLLSFDFWSVCLVIPDDHSTLPTETQLQMENISMAALGLIKSYSSLIKHESDFRIAQRDDLALIPGHVTWEQYCTFSEYFDDIQYSEVSSRYRYGELNFEVLRGCSRWKRNTTIAADQSLPYHDIFTPYYGWAVWLLGSFSILLGTYQIWLNAVAIIQMGYPGLIKWAFWLGYWTISWTVLVMASPGIWVAVKTIRGTVIAVRNRKKRPAKDKS</sequence>
<accession>A0A9P4J944</accession>
<gene>
    <name evidence="2" type="ORF">K461DRAFT_289662</name>
</gene>
<evidence type="ECO:0000256" key="1">
    <source>
        <dbReference type="SAM" id="Phobius"/>
    </source>
</evidence>
<dbReference type="OrthoDB" id="5086500at2759"/>
<reference evidence="2" key="1">
    <citation type="journal article" date="2020" name="Stud. Mycol.">
        <title>101 Dothideomycetes genomes: a test case for predicting lifestyles and emergence of pathogens.</title>
        <authorList>
            <person name="Haridas S."/>
            <person name="Albert R."/>
            <person name="Binder M."/>
            <person name="Bloem J."/>
            <person name="Labutti K."/>
            <person name="Salamov A."/>
            <person name="Andreopoulos B."/>
            <person name="Baker S."/>
            <person name="Barry K."/>
            <person name="Bills G."/>
            <person name="Bluhm B."/>
            <person name="Cannon C."/>
            <person name="Castanera R."/>
            <person name="Culley D."/>
            <person name="Daum C."/>
            <person name="Ezra D."/>
            <person name="Gonzalez J."/>
            <person name="Henrissat B."/>
            <person name="Kuo A."/>
            <person name="Liang C."/>
            <person name="Lipzen A."/>
            <person name="Lutzoni F."/>
            <person name="Magnuson J."/>
            <person name="Mondo S."/>
            <person name="Nolan M."/>
            <person name="Ohm R."/>
            <person name="Pangilinan J."/>
            <person name="Park H.-J."/>
            <person name="Ramirez L."/>
            <person name="Alfaro M."/>
            <person name="Sun H."/>
            <person name="Tritt A."/>
            <person name="Yoshinaga Y."/>
            <person name="Zwiers L.-H."/>
            <person name="Turgeon B."/>
            <person name="Goodwin S."/>
            <person name="Spatafora J."/>
            <person name="Crous P."/>
            <person name="Grigoriev I."/>
        </authorList>
    </citation>
    <scope>NUCLEOTIDE SEQUENCE</scope>
    <source>
        <strain evidence="2">CBS 260.36</strain>
    </source>
</reference>
<dbReference type="Pfam" id="PF20246">
    <property type="entry name" value="DUF6601"/>
    <property type="match status" value="1"/>
</dbReference>
<dbReference type="Proteomes" id="UP000799439">
    <property type="component" value="Unassembled WGS sequence"/>
</dbReference>
<dbReference type="PANTHER" id="PTHR34414">
    <property type="entry name" value="HET DOMAIN-CONTAINING PROTEIN-RELATED"/>
    <property type="match status" value="1"/>
</dbReference>
<evidence type="ECO:0000313" key="2">
    <source>
        <dbReference type="EMBL" id="KAF2157336.1"/>
    </source>
</evidence>
<feature type="transmembrane region" description="Helical" evidence="1">
    <location>
        <begin position="289"/>
        <end position="310"/>
    </location>
</feature>
<keyword evidence="1" id="KW-1133">Transmembrane helix</keyword>